<dbReference type="InterPro" id="IPR043131">
    <property type="entry name" value="BCAT-like_N"/>
</dbReference>
<name>A0ABP8FHH4_9BACT</name>
<dbReference type="InterPro" id="IPR036038">
    <property type="entry name" value="Aminotransferase-like"/>
</dbReference>
<dbReference type="InterPro" id="IPR001544">
    <property type="entry name" value="Aminotrans_IV"/>
</dbReference>
<dbReference type="Gene3D" id="3.20.10.10">
    <property type="entry name" value="D-amino Acid Aminotransferase, subunit A, domain 2"/>
    <property type="match status" value="1"/>
</dbReference>
<dbReference type="GO" id="GO:0008483">
    <property type="term" value="F:transaminase activity"/>
    <property type="evidence" value="ECO:0007669"/>
    <property type="project" value="UniProtKB-KW"/>
</dbReference>
<keyword evidence="1" id="KW-0032">Aminotransferase</keyword>
<dbReference type="SUPFAM" id="SSF56752">
    <property type="entry name" value="D-aminoacid aminotransferase-like PLP-dependent enzymes"/>
    <property type="match status" value="1"/>
</dbReference>
<organism evidence="1 2">
    <name type="scientific">Compostibacter hankyongensis</name>
    <dbReference type="NCBI Taxonomy" id="1007089"/>
    <lineage>
        <taxon>Bacteria</taxon>
        <taxon>Pseudomonadati</taxon>
        <taxon>Bacteroidota</taxon>
        <taxon>Chitinophagia</taxon>
        <taxon>Chitinophagales</taxon>
        <taxon>Chitinophagaceae</taxon>
        <taxon>Compostibacter</taxon>
    </lineage>
</organism>
<keyword evidence="2" id="KW-1185">Reference proteome</keyword>
<evidence type="ECO:0000313" key="2">
    <source>
        <dbReference type="Proteomes" id="UP001501207"/>
    </source>
</evidence>
<dbReference type="InterPro" id="IPR043132">
    <property type="entry name" value="BCAT-like_C"/>
</dbReference>
<dbReference type="Gene3D" id="3.30.470.10">
    <property type="match status" value="1"/>
</dbReference>
<gene>
    <name evidence="1" type="ORF">GCM10023143_07520</name>
</gene>
<dbReference type="Proteomes" id="UP001501207">
    <property type="component" value="Unassembled WGS sequence"/>
</dbReference>
<sequence length="202" mass="23393">MCRFIESIRWKNEEMPLLSWHEQRFARTQEAVWERTQHPSLDILIRSRRHAVVLQPDVLYKCRVVYGRTDVQISWAPYQKRIIRRLQPVTADKLDYAFKYAERGALDGLRAGWPEDTEPLIIRRGLITDTTFSNLAFFDGAHWLTPAEPLLPGVRRASLLAAGVLKTAMLTPASLKSFTRVRLLNAMMEWEESWELPAGGIF</sequence>
<comment type="caution">
    <text evidence="1">The sequence shown here is derived from an EMBL/GenBank/DDBJ whole genome shotgun (WGS) entry which is preliminary data.</text>
</comment>
<accession>A0ABP8FHH4</accession>
<dbReference type="EMBL" id="BAABFN010000001">
    <property type="protein sequence ID" value="GAA4303765.1"/>
    <property type="molecule type" value="Genomic_DNA"/>
</dbReference>
<protein>
    <submittedName>
        <fullName evidence="1">Aminotransferase class IV family protein</fullName>
    </submittedName>
</protein>
<dbReference type="Pfam" id="PF01063">
    <property type="entry name" value="Aminotran_4"/>
    <property type="match status" value="1"/>
</dbReference>
<keyword evidence="1" id="KW-0808">Transferase</keyword>
<evidence type="ECO:0000313" key="1">
    <source>
        <dbReference type="EMBL" id="GAA4303765.1"/>
    </source>
</evidence>
<proteinExistence type="predicted"/>
<dbReference type="RefSeq" id="WP_344975572.1">
    <property type="nucleotide sequence ID" value="NZ_BAABFN010000001.1"/>
</dbReference>
<reference evidence="2" key="1">
    <citation type="journal article" date="2019" name="Int. J. Syst. Evol. Microbiol.">
        <title>The Global Catalogue of Microorganisms (GCM) 10K type strain sequencing project: providing services to taxonomists for standard genome sequencing and annotation.</title>
        <authorList>
            <consortium name="The Broad Institute Genomics Platform"/>
            <consortium name="The Broad Institute Genome Sequencing Center for Infectious Disease"/>
            <person name="Wu L."/>
            <person name="Ma J."/>
        </authorList>
    </citation>
    <scope>NUCLEOTIDE SEQUENCE [LARGE SCALE GENOMIC DNA]</scope>
    <source>
        <strain evidence="2">JCM 17664</strain>
    </source>
</reference>